<dbReference type="Gene3D" id="6.10.220.10">
    <property type="match status" value="1"/>
</dbReference>
<keyword evidence="3" id="KW-0963">Cytoplasm</keyword>
<dbReference type="EMBL" id="CAJNOJ010000017">
    <property type="protein sequence ID" value="CAF0825949.1"/>
    <property type="molecule type" value="Genomic_DNA"/>
</dbReference>
<gene>
    <name evidence="16" type="ORF">EDS130_LOCUS6090</name>
</gene>
<keyword evidence="4" id="KW-0597">Phosphoprotein</keyword>
<dbReference type="Gene3D" id="2.30.30.360">
    <property type="entry name" value="Myosin S1 fragment, N-terminal"/>
    <property type="match status" value="1"/>
</dbReference>
<dbReference type="GO" id="GO:0005886">
    <property type="term" value="C:plasma membrane"/>
    <property type="evidence" value="ECO:0007669"/>
    <property type="project" value="TreeGrafter"/>
</dbReference>
<dbReference type="OrthoDB" id="6108017at2759"/>
<dbReference type="Pfam" id="PF16521">
    <property type="entry name" value="Myosin-VI_CBD"/>
    <property type="match status" value="1"/>
</dbReference>
<evidence type="ECO:0000259" key="14">
    <source>
        <dbReference type="PROSITE" id="PS51456"/>
    </source>
</evidence>
<dbReference type="InterPro" id="IPR036114">
    <property type="entry name" value="MYSc_Myo6"/>
</dbReference>
<evidence type="ECO:0000256" key="10">
    <source>
        <dbReference type="ARBA" id="ARBA00023203"/>
    </source>
</evidence>
<dbReference type="GO" id="GO:0000146">
    <property type="term" value="F:microfilament motor activity"/>
    <property type="evidence" value="ECO:0007669"/>
    <property type="project" value="TreeGrafter"/>
</dbReference>
<dbReference type="CDD" id="cd21958">
    <property type="entry name" value="MyUb_Myo6"/>
    <property type="match status" value="1"/>
</dbReference>
<reference evidence="16" key="1">
    <citation type="submission" date="2021-02" db="EMBL/GenBank/DDBJ databases">
        <authorList>
            <person name="Nowell W R."/>
        </authorList>
    </citation>
    <scope>NUCLEOTIDE SEQUENCE</scope>
</reference>
<evidence type="ECO:0008006" key="18">
    <source>
        <dbReference type="Google" id="ProtNLM"/>
    </source>
</evidence>
<evidence type="ECO:0000256" key="5">
    <source>
        <dbReference type="ARBA" id="ARBA00022741"/>
    </source>
</evidence>
<keyword evidence="7" id="KW-0112">Calmodulin-binding</keyword>
<feature type="region of interest" description="Disordered" evidence="13">
    <location>
        <begin position="1191"/>
        <end position="1286"/>
    </location>
</feature>
<evidence type="ECO:0000256" key="7">
    <source>
        <dbReference type="ARBA" id="ARBA00022860"/>
    </source>
</evidence>
<comment type="similarity">
    <text evidence="2 11">Belongs to the TRAFAC class myosin-kinesin ATPase superfamily. Myosin family.</text>
</comment>
<dbReference type="PROSITE" id="PS51456">
    <property type="entry name" value="MYOSIN_MOTOR"/>
    <property type="match status" value="1"/>
</dbReference>
<dbReference type="GO" id="GO:0051015">
    <property type="term" value="F:actin filament binding"/>
    <property type="evidence" value="ECO:0007669"/>
    <property type="project" value="InterPro"/>
</dbReference>
<evidence type="ECO:0000256" key="1">
    <source>
        <dbReference type="ARBA" id="ARBA00004496"/>
    </source>
</evidence>
<keyword evidence="10 11" id="KW-0009">Actin-binding</keyword>
<dbReference type="PROSITE" id="PS51844">
    <property type="entry name" value="SH3_LIKE"/>
    <property type="match status" value="1"/>
</dbReference>
<keyword evidence="5 11" id="KW-0547">Nucleotide-binding</keyword>
<dbReference type="InterPro" id="IPR036961">
    <property type="entry name" value="Kinesin_motor_dom_sf"/>
</dbReference>
<evidence type="ECO:0000256" key="6">
    <source>
        <dbReference type="ARBA" id="ARBA00022840"/>
    </source>
</evidence>
<dbReference type="SMART" id="SM00242">
    <property type="entry name" value="MYSc"/>
    <property type="match status" value="1"/>
</dbReference>
<dbReference type="Gene3D" id="3.40.850.10">
    <property type="entry name" value="Kinesin motor domain"/>
    <property type="match status" value="1"/>
</dbReference>
<dbReference type="InterPro" id="IPR049016">
    <property type="entry name" value="MYO6_lever"/>
</dbReference>
<dbReference type="InterPro" id="IPR001609">
    <property type="entry name" value="Myosin_head_motor_dom-like"/>
</dbReference>
<feature type="compositionally biased region" description="Basic and acidic residues" evidence="13">
    <location>
        <begin position="1277"/>
        <end position="1286"/>
    </location>
</feature>
<feature type="compositionally biased region" description="Basic and acidic residues" evidence="13">
    <location>
        <begin position="1075"/>
        <end position="1111"/>
    </location>
</feature>
<comment type="caution">
    <text evidence="16">The sequence shown here is derived from an EMBL/GenBank/DDBJ whole genome shotgun (WGS) entry which is preliminary data.</text>
</comment>
<keyword evidence="12" id="KW-0175">Coiled coil</keyword>
<dbReference type="FunFam" id="3.40.850.10:FF:000018">
    <property type="entry name" value="unconventional myosin-VI isoform X1"/>
    <property type="match status" value="1"/>
</dbReference>
<keyword evidence="8 11" id="KW-0518">Myosin</keyword>
<proteinExistence type="inferred from homology"/>
<feature type="binding site" evidence="11">
    <location>
        <begin position="261"/>
        <end position="268"/>
    </location>
    <ligand>
        <name>ATP</name>
        <dbReference type="ChEBI" id="CHEBI:30616"/>
    </ligand>
</feature>
<evidence type="ECO:0000313" key="16">
    <source>
        <dbReference type="EMBL" id="CAF0825949.1"/>
    </source>
</evidence>
<dbReference type="PANTHER" id="PTHR13140">
    <property type="entry name" value="MYOSIN"/>
    <property type="match status" value="1"/>
</dbReference>
<dbReference type="Gene3D" id="1.20.120.720">
    <property type="entry name" value="Myosin VI head, motor domain, U50 subdomain"/>
    <property type="match status" value="1"/>
</dbReference>
<dbReference type="GO" id="GO:0005516">
    <property type="term" value="F:calmodulin binding"/>
    <property type="evidence" value="ECO:0007669"/>
    <property type="project" value="UniProtKB-KW"/>
</dbReference>
<evidence type="ECO:0000256" key="12">
    <source>
        <dbReference type="SAM" id="Coils"/>
    </source>
</evidence>
<dbReference type="InterPro" id="IPR004009">
    <property type="entry name" value="SH3_Myosin"/>
</dbReference>
<evidence type="ECO:0000256" key="4">
    <source>
        <dbReference type="ARBA" id="ARBA00022553"/>
    </source>
</evidence>
<accession>A0A813UNT2</accession>
<dbReference type="Gene3D" id="1.10.10.820">
    <property type="match status" value="1"/>
</dbReference>
<dbReference type="Proteomes" id="UP000663852">
    <property type="component" value="Unassembled WGS sequence"/>
</dbReference>
<feature type="region of interest" description="Disordered" evidence="13">
    <location>
        <begin position="1047"/>
        <end position="1111"/>
    </location>
</feature>
<feature type="domain" description="Myosin N-terminal SH3-like" evidence="15">
    <location>
        <begin position="114"/>
        <end position="164"/>
    </location>
</feature>
<dbReference type="GO" id="GO:0016459">
    <property type="term" value="C:myosin complex"/>
    <property type="evidence" value="ECO:0007669"/>
    <property type="project" value="UniProtKB-KW"/>
</dbReference>
<feature type="domain" description="Myosin motor" evidence="14">
    <location>
        <begin position="167"/>
        <end position="880"/>
    </location>
</feature>
<feature type="compositionally biased region" description="Low complexity" evidence="13">
    <location>
        <begin position="1226"/>
        <end position="1241"/>
    </location>
</feature>
<protein>
    <recommendedName>
        <fullName evidence="18">Unconventional myosin-VI</fullName>
    </recommendedName>
</protein>
<evidence type="ECO:0000256" key="13">
    <source>
        <dbReference type="SAM" id="MobiDB-lite"/>
    </source>
</evidence>
<dbReference type="CDD" id="cd21759">
    <property type="entry name" value="CBD_MYO6-like"/>
    <property type="match status" value="1"/>
</dbReference>
<dbReference type="SUPFAM" id="SSF52540">
    <property type="entry name" value="P-loop containing nucleoside triphosphate hydrolases"/>
    <property type="match status" value="1"/>
</dbReference>
<dbReference type="Pfam" id="PF21521">
    <property type="entry name" value="MYO6_lever"/>
    <property type="match status" value="1"/>
</dbReference>
<dbReference type="CDD" id="cd01382">
    <property type="entry name" value="MYSc_Myo6"/>
    <property type="match status" value="1"/>
</dbReference>
<feature type="compositionally biased region" description="Basic and acidic residues" evidence="13">
    <location>
        <begin position="1047"/>
        <end position="1068"/>
    </location>
</feature>
<dbReference type="InterPro" id="IPR027417">
    <property type="entry name" value="P-loop_NTPase"/>
</dbReference>
<evidence type="ECO:0000256" key="2">
    <source>
        <dbReference type="ARBA" id="ARBA00008314"/>
    </source>
</evidence>
<evidence type="ECO:0000256" key="3">
    <source>
        <dbReference type="ARBA" id="ARBA00022490"/>
    </source>
</evidence>
<sequence length="1381" mass="159535">MFKYKTSCYHAETRNHKREENLTANGIPLFRIPSCILMYRYYGFCFIILHRILYGKQNNDLFLVEIFFQFSSLHRTDQKENTFFISSWRHDFSLIGSYGSSNQISEYFTMSALNGNKPIWIRDSEHGFLLGKISDIGSDTLTIQLIDTRKTVVLPYDSVFQAEEYDKDVDDNCALMYLNEATLLNNVRRRYKTDRIYTYVANILIAINPYKELLSLYSGNTIKQYNGKSLGTMPPHVYAIGDKAYRDMRTIKQSQSIIISGESGAGKTESAKYVLQYLTESYGAHNGQIEDRINKSNPLLEAFGNAKTTRNNNSSRFGKFIEVHFNEKHQVVGGYISHYLLEKSRICVQSKDERNYHIFYRLCAGAPESIRSALRLASPDSYHYLNRGCTQYFCNNQTEKFLSKNRRSQDFVAKGALRDPQLDDVNDFNECDQSMSQMGLTEQDKLNIYSTVAAVLHLGNINFEDDPESTKGGCKITRTTEQSLMITGEMLGLDQRDLRNALITRILMTKTTSSMKGTVIPVPLKVHEAQNARDALAKAIYVRLFDQIVMFVNKSIPFSSSSSYIGILDIAGFEYFPINSFEQFCINYCNEKLQQFFNERILKEEQLLYDKEGLGLKKISYIDNQDCIDLIEAKTTGCFDLLDEESKLPTPRTEHFTMEVHNRNKGHPRLDFPRKSKLRVSRETRDDEGFLIQHFAGSVVYSTSQFIEKNNDSLHASLLILIQECKNPFIKNLFPKTAEREQSAGKLNFISVGSKFRSQLADLMNKLRNTGISFIRCIKPNLRMVPNLFEGGQILSQLQCSGMVSVLDLMQQGFPSRTPFAELYAMYKSYLPKELARLDPRLFCKALFKALNLRDSDFKFGLTKVFFRPGKFAEFDELMKSDPKNLAILINKVKKWLLWTRWKKAQWCVLSVIKLKNKIIYRRQCLINIQSHIRMHLVYRRYAPRIRGLVKVKALHEQVASMEKIVGQMKVNKEQVSKQVQQLRQRVDQLTNEITNTSISAVRIDSAYNDLVTSIDREFRRLKQVLAEQEIKEEEERLKKIQMELESEKRKKLAEEKRIEEEKEESRQRTAIAQRLKEEQSKGKLTAEETKRQKERQTKESDEEARLAEMNERERRDYDLARRLALETGGEADLPHLQRTRRPAVTSKYDLSKRTYAQLRDLINTSCDLELLEACREEFHRRLKVYHAWKSKNRKGKNPSAADDKHDDADEERAPKDILNNSVPNSTIPSAAASTASSTTAMRRPQATASANSKKGGGTSESSEQRYFRIPFIRPNDQNRDGNTEQKKKGWWYAHFDDKWIARQMEIHPNKEAVLLVAGVDDMNMCELSLDETGLASKKGAEILESDFEQEWLKHGGRKYLESNFSQISSKYVVKLLQTYK</sequence>
<dbReference type="PRINTS" id="PR00193">
    <property type="entry name" value="MYOSINHEAVY"/>
</dbReference>
<dbReference type="Gene3D" id="3.30.70.1590">
    <property type="match status" value="1"/>
</dbReference>
<dbReference type="Gene3D" id="1.20.58.530">
    <property type="match status" value="1"/>
</dbReference>
<dbReference type="GO" id="GO:0007015">
    <property type="term" value="P:actin filament organization"/>
    <property type="evidence" value="ECO:0007669"/>
    <property type="project" value="TreeGrafter"/>
</dbReference>
<dbReference type="Pfam" id="PF02736">
    <property type="entry name" value="Myosin_N"/>
    <property type="match status" value="1"/>
</dbReference>
<evidence type="ECO:0000256" key="9">
    <source>
        <dbReference type="ARBA" id="ARBA00023175"/>
    </source>
</evidence>
<dbReference type="PROSITE" id="PS50096">
    <property type="entry name" value="IQ"/>
    <property type="match status" value="1"/>
</dbReference>
<feature type="compositionally biased region" description="Basic and acidic residues" evidence="13">
    <location>
        <begin position="1202"/>
        <end position="1216"/>
    </location>
</feature>
<dbReference type="PANTHER" id="PTHR13140:SF745">
    <property type="entry name" value="UNCONVENTIONAL MYOSIN-VI"/>
    <property type="match status" value="1"/>
</dbReference>
<evidence type="ECO:0000313" key="17">
    <source>
        <dbReference type="Proteomes" id="UP000663852"/>
    </source>
</evidence>
<organism evidence="16 17">
    <name type="scientific">Adineta ricciae</name>
    <name type="common">Rotifer</name>
    <dbReference type="NCBI Taxonomy" id="249248"/>
    <lineage>
        <taxon>Eukaryota</taxon>
        <taxon>Metazoa</taxon>
        <taxon>Spiralia</taxon>
        <taxon>Gnathifera</taxon>
        <taxon>Rotifera</taxon>
        <taxon>Eurotatoria</taxon>
        <taxon>Bdelloidea</taxon>
        <taxon>Adinetida</taxon>
        <taxon>Adinetidae</taxon>
        <taxon>Adineta</taxon>
    </lineage>
</organism>
<dbReference type="InterPro" id="IPR032412">
    <property type="entry name" value="Myosin-VI_CBD"/>
</dbReference>
<dbReference type="Pfam" id="PF00063">
    <property type="entry name" value="Myosin_head"/>
    <property type="match status" value="1"/>
</dbReference>
<comment type="subcellular location">
    <subcellularLocation>
        <location evidence="1">Cytoplasm</location>
    </subcellularLocation>
</comment>
<keyword evidence="6 11" id="KW-0067">ATP-binding</keyword>
<dbReference type="GO" id="GO:0005524">
    <property type="term" value="F:ATP binding"/>
    <property type="evidence" value="ECO:0007669"/>
    <property type="project" value="UniProtKB-UniRule"/>
</dbReference>
<dbReference type="FunFam" id="1.10.10.820:FF:000001">
    <property type="entry name" value="Myosin heavy chain"/>
    <property type="match status" value="1"/>
</dbReference>
<evidence type="ECO:0000259" key="15">
    <source>
        <dbReference type="PROSITE" id="PS51844"/>
    </source>
</evidence>
<evidence type="ECO:0000256" key="8">
    <source>
        <dbReference type="ARBA" id="ARBA00023123"/>
    </source>
</evidence>
<dbReference type="GO" id="GO:0030048">
    <property type="term" value="P:actin filament-based movement"/>
    <property type="evidence" value="ECO:0007669"/>
    <property type="project" value="TreeGrafter"/>
</dbReference>
<dbReference type="InterPro" id="IPR008989">
    <property type="entry name" value="Myosin_S1_N"/>
</dbReference>
<feature type="coiled-coil region" evidence="12">
    <location>
        <begin position="966"/>
        <end position="1000"/>
    </location>
</feature>
<name>A0A813UNT2_ADIRI</name>
<evidence type="ECO:0000256" key="11">
    <source>
        <dbReference type="PROSITE-ProRule" id="PRU00782"/>
    </source>
</evidence>
<keyword evidence="9 11" id="KW-0505">Motor protein</keyword>
<dbReference type="GO" id="GO:0030139">
    <property type="term" value="C:endocytic vesicle"/>
    <property type="evidence" value="ECO:0007669"/>
    <property type="project" value="TreeGrafter"/>
</dbReference>
<feature type="region of interest" description="Actin-binding" evidence="11">
    <location>
        <begin position="760"/>
        <end position="782"/>
    </location>
</feature>